<dbReference type="EMBL" id="JANSUY010000002">
    <property type="protein sequence ID" value="MCR9014316.1"/>
    <property type="molecule type" value="Genomic_DNA"/>
</dbReference>
<evidence type="ECO:0000313" key="1">
    <source>
        <dbReference type="EMBL" id="MCR9014316.1"/>
    </source>
</evidence>
<dbReference type="AlphaFoldDB" id="A0A9X2SZW8"/>
<name>A0A9X2SZW8_9BACT</name>
<evidence type="ECO:0008006" key="3">
    <source>
        <dbReference type="Google" id="ProtNLM"/>
    </source>
</evidence>
<sequence length="199" mass="22847">MKQLIILILTISLMGCTENEMEDREPNYTLSLANSTPSLSANLNSQSINWRYGFQEYQMIIGYCNANGVSGTKEPLRILNFELSSDDTSNKFSFTLPKMDTSDPNEVKSVLSKGQKQLGHSDNQFQFYIRKDGIYYFNSASNQKIEILKTEEIIKEDNQKRMVVWVKIENLELQNETGEKLHLKNGLMVAELYGHIMEN</sequence>
<evidence type="ECO:0000313" key="2">
    <source>
        <dbReference type="Proteomes" id="UP001142175"/>
    </source>
</evidence>
<reference evidence="1" key="1">
    <citation type="submission" date="2022-08" db="EMBL/GenBank/DDBJ databases">
        <authorList>
            <person name="Zhang D."/>
        </authorList>
    </citation>
    <scope>NUCLEOTIDE SEQUENCE</scope>
    <source>
        <strain evidence="1">XJ19-11</strain>
    </source>
</reference>
<dbReference type="RefSeq" id="WP_258422198.1">
    <property type="nucleotide sequence ID" value="NZ_JANSUY010000002.1"/>
</dbReference>
<organism evidence="1 2">
    <name type="scientific">Aquiflexum gelatinilyticum</name>
    <dbReference type="NCBI Taxonomy" id="2961943"/>
    <lineage>
        <taxon>Bacteria</taxon>
        <taxon>Pseudomonadati</taxon>
        <taxon>Bacteroidota</taxon>
        <taxon>Cytophagia</taxon>
        <taxon>Cytophagales</taxon>
        <taxon>Cyclobacteriaceae</taxon>
        <taxon>Aquiflexum</taxon>
    </lineage>
</organism>
<comment type="caution">
    <text evidence="1">The sequence shown here is derived from an EMBL/GenBank/DDBJ whole genome shotgun (WGS) entry which is preliminary data.</text>
</comment>
<gene>
    <name evidence="1" type="ORF">NU887_04670</name>
</gene>
<dbReference type="Proteomes" id="UP001142175">
    <property type="component" value="Unassembled WGS sequence"/>
</dbReference>
<keyword evidence="2" id="KW-1185">Reference proteome</keyword>
<proteinExistence type="predicted"/>
<accession>A0A9X2SZW8</accession>
<dbReference type="PROSITE" id="PS51257">
    <property type="entry name" value="PROKAR_LIPOPROTEIN"/>
    <property type="match status" value="1"/>
</dbReference>
<protein>
    <recommendedName>
        <fullName evidence="3">Lipoprotein</fullName>
    </recommendedName>
</protein>